<dbReference type="Proteomes" id="UP000275012">
    <property type="component" value="Unassembled WGS sequence"/>
</dbReference>
<gene>
    <name evidence="1" type="ORF">EBB59_01730</name>
</gene>
<reference evidence="1 2" key="1">
    <citation type="submission" date="2018-10" db="EMBL/GenBank/DDBJ databases">
        <title>Proposal of Lysobacter pythonis sp. nov. isolated from royal pythons (Python regius).</title>
        <authorList>
            <person name="Hans-Juergen B."/>
            <person name="Huptas C."/>
            <person name="Sandra B."/>
            <person name="Igor L."/>
            <person name="Joachim S."/>
            <person name="Siegfried S."/>
            <person name="Mareike W."/>
            <person name="Peter K."/>
        </authorList>
    </citation>
    <scope>NUCLEOTIDE SEQUENCE [LARGE SCALE GENOMIC DNA]</scope>
    <source>
        <strain evidence="1 2">4284/11</strain>
    </source>
</reference>
<evidence type="ECO:0000313" key="2">
    <source>
        <dbReference type="Proteomes" id="UP000275012"/>
    </source>
</evidence>
<protein>
    <submittedName>
        <fullName evidence="1">Uncharacterized protein</fullName>
    </submittedName>
</protein>
<dbReference type="AlphaFoldDB" id="A0A3M2I821"/>
<dbReference type="EMBL" id="RFLY01000002">
    <property type="protein sequence ID" value="RMH94434.1"/>
    <property type="molecule type" value="Genomic_DNA"/>
</dbReference>
<sequence length="59" mass="6636">MFQSQIALKWSSIKLFINRNDVDVLVSLSDGFSQLPMDLVAVEHYVGGVLRTTALAFHR</sequence>
<evidence type="ECO:0000313" key="1">
    <source>
        <dbReference type="EMBL" id="RMH94434.1"/>
    </source>
</evidence>
<organism evidence="1 2">
    <name type="scientific">Solilutibacter pythonis</name>
    <dbReference type="NCBI Taxonomy" id="2483112"/>
    <lineage>
        <taxon>Bacteria</taxon>
        <taxon>Pseudomonadati</taxon>
        <taxon>Pseudomonadota</taxon>
        <taxon>Gammaproteobacteria</taxon>
        <taxon>Lysobacterales</taxon>
        <taxon>Lysobacteraceae</taxon>
        <taxon>Solilutibacter</taxon>
    </lineage>
</organism>
<comment type="caution">
    <text evidence="1">The sequence shown here is derived from an EMBL/GenBank/DDBJ whole genome shotgun (WGS) entry which is preliminary data.</text>
</comment>
<keyword evidence="2" id="KW-1185">Reference proteome</keyword>
<name>A0A3M2I821_9GAMM</name>
<proteinExistence type="predicted"/>
<accession>A0A3M2I821</accession>